<dbReference type="EMBL" id="SDGZ01000030">
    <property type="protein sequence ID" value="TYC47820.1"/>
    <property type="molecule type" value="Genomic_DNA"/>
</dbReference>
<reference evidence="14 15" key="1">
    <citation type="submission" date="2019-01" db="EMBL/GenBank/DDBJ databases">
        <title>Weissella sp. nov., a novel lactic acid bacterium isolated from animal feces.</title>
        <authorList>
            <person name="Wang L.-T."/>
        </authorList>
    </citation>
    <scope>NUCLEOTIDE SEQUENCE [LARGE SCALE GENOMIC DNA]</scope>
    <source>
        <strain evidence="14 15">8H-2</strain>
    </source>
</reference>
<evidence type="ECO:0000256" key="9">
    <source>
        <dbReference type="ARBA" id="ARBA00032024"/>
    </source>
</evidence>
<dbReference type="GO" id="GO:0005737">
    <property type="term" value="C:cytoplasm"/>
    <property type="evidence" value="ECO:0007669"/>
    <property type="project" value="TreeGrafter"/>
</dbReference>
<dbReference type="Gene3D" id="3.40.50.720">
    <property type="entry name" value="NAD(P)-binding Rossmann-like Domain"/>
    <property type="match status" value="1"/>
</dbReference>
<dbReference type="Pfam" id="PF08546">
    <property type="entry name" value="ApbA_C"/>
    <property type="match status" value="1"/>
</dbReference>
<evidence type="ECO:0000256" key="1">
    <source>
        <dbReference type="ARBA" id="ARBA00002919"/>
    </source>
</evidence>
<evidence type="ECO:0000256" key="4">
    <source>
        <dbReference type="ARBA" id="ARBA00013014"/>
    </source>
</evidence>
<sequence>MRIAIAGAGAMGSRFGLMLHQAGNDVLLIDGWEEHIDQIKQHGLQANFNGTDMTVDLPIVSQTNLEQQPPVQLVIVFTKAMQLEGMLQDIKSLLTNDTKVVVLLNGIGHEDIIKQYLPLENIFIGNTMWTAELIGPGQIKLLGSGSVVLQNIAPGQEETAHKLAEILSEAGLNARYSDNIRYEIYKKATVNASLNTLSTILEANITTIGNTHTALDIIKKLIGEFVAVAAAESIVLDLDELVANIEKTFDPAGIGLHFPSMYQDLIQNHRYTEVDYINGAISRKGQAYGIPTPYNDLLTALVHAKEDILIKGI</sequence>
<dbReference type="InterPro" id="IPR003710">
    <property type="entry name" value="ApbA"/>
</dbReference>
<dbReference type="RefSeq" id="WP_148624071.1">
    <property type="nucleotide sequence ID" value="NZ_SDGZ01000030.1"/>
</dbReference>
<dbReference type="NCBIfam" id="TIGR00745">
    <property type="entry name" value="apbA_panE"/>
    <property type="match status" value="1"/>
</dbReference>
<comment type="catalytic activity">
    <reaction evidence="10 11">
        <text>(R)-pantoate + NADP(+) = 2-dehydropantoate + NADPH + H(+)</text>
        <dbReference type="Rhea" id="RHEA:16233"/>
        <dbReference type="ChEBI" id="CHEBI:11561"/>
        <dbReference type="ChEBI" id="CHEBI:15378"/>
        <dbReference type="ChEBI" id="CHEBI:15980"/>
        <dbReference type="ChEBI" id="CHEBI:57783"/>
        <dbReference type="ChEBI" id="CHEBI:58349"/>
        <dbReference type="EC" id="1.1.1.169"/>
    </reaction>
</comment>
<comment type="pathway">
    <text evidence="2 11">Cofactor biosynthesis; (R)-pantothenate biosynthesis; (R)-pantoate from 3-methyl-2-oxobutanoate: step 2/2.</text>
</comment>
<evidence type="ECO:0000313" key="15">
    <source>
        <dbReference type="Proteomes" id="UP000371977"/>
    </source>
</evidence>
<dbReference type="Gene3D" id="1.10.1040.10">
    <property type="entry name" value="N-(1-d-carboxylethyl)-l-norvaline Dehydrogenase, domain 2"/>
    <property type="match status" value="1"/>
</dbReference>
<evidence type="ECO:0000256" key="6">
    <source>
        <dbReference type="ARBA" id="ARBA00022655"/>
    </source>
</evidence>
<keyword evidence="7 11" id="KW-0521">NADP</keyword>
<dbReference type="InterPro" id="IPR013328">
    <property type="entry name" value="6PGD_dom2"/>
</dbReference>
<evidence type="ECO:0000256" key="7">
    <source>
        <dbReference type="ARBA" id="ARBA00022857"/>
    </source>
</evidence>
<evidence type="ECO:0000259" key="13">
    <source>
        <dbReference type="Pfam" id="PF08546"/>
    </source>
</evidence>
<dbReference type="GO" id="GO:0050661">
    <property type="term" value="F:NADP binding"/>
    <property type="evidence" value="ECO:0007669"/>
    <property type="project" value="TreeGrafter"/>
</dbReference>
<dbReference type="InterPro" id="IPR036291">
    <property type="entry name" value="NAD(P)-bd_dom_sf"/>
</dbReference>
<dbReference type="SUPFAM" id="SSF48179">
    <property type="entry name" value="6-phosphogluconate dehydrogenase C-terminal domain-like"/>
    <property type="match status" value="1"/>
</dbReference>
<dbReference type="Pfam" id="PF02558">
    <property type="entry name" value="ApbA"/>
    <property type="match status" value="1"/>
</dbReference>
<keyword evidence="15" id="KW-1185">Reference proteome</keyword>
<dbReference type="EC" id="1.1.1.169" evidence="4 11"/>
<dbReference type="OrthoDB" id="9800163at2"/>
<dbReference type="PANTHER" id="PTHR43765:SF2">
    <property type="entry name" value="2-DEHYDROPANTOATE 2-REDUCTASE"/>
    <property type="match status" value="1"/>
</dbReference>
<evidence type="ECO:0000256" key="3">
    <source>
        <dbReference type="ARBA" id="ARBA00007870"/>
    </source>
</evidence>
<evidence type="ECO:0000256" key="11">
    <source>
        <dbReference type="RuleBase" id="RU362068"/>
    </source>
</evidence>
<comment type="function">
    <text evidence="1 11">Catalyzes the NADPH-dependent reduction of ketopantoate into pantoic acid.</text>
</comment>
<feature type="domain" description="Ketopantoate reductase C-terminal" evidence="13">
    <location>
        <begin position="179"/>
        <end position="306"/>
    </location>
</feature>
<dbReference type="AlphaFoldDB" id="A0A6C2C197"/>
<evidence type="ECO:0000259" key="12">
    <source>
        <dbReference type="Pfam" id="PF02558"/>
    </source>
</evidence>
<keyword evidence="8 11" id="KW-0560">Oxidoreductase</keyword>
<dbReference type="UniPathway" id="UPA00028">
    <property type="reaction ID" value="UER00004"/>
</dbReference>
<evidence type="ECO:0000256" key="10">
    <source>
        <dbReference type="ARBA" id="ARBA00048793"/>
    </source>
</evidence>
<dbReference type="SUPFAM" id="SSF51735">
    <property type="entry name" value="NAD(P)-binding Rossmann-fold domains"/>
    <property type="match status" value="1"/>
</dbReference>
<dbReference type="InterPro" id="IPR008927">
    <property type="entry name" value="6-PGluconate_DH-like_C_sf"/>
</dbReference>
<dbReference type="GO" id="GO:0008677">
    <property type="term" value="F:2-dehydropantoate 2-reductase activity"/>
    <property type="evidence" value="ECO:0007669"/>
    <property type="project" value="UniProtKB-EC"/>
</dbReference>
<feature type="domain" description="Ketopantoate reductase N-terminal" evidence="12">
    <location>
        <begin position="3"/>
        <end position="152"/>
    </location>
</feature>
<dbReference type="Proteomes" id="UP000371977">
    <property type="component" value="Unassembled WGS sequence"/>
</dbReference>
<organism evidence="14 15">
    <name type="scientific">Weissella muntiaci</name>
    <dbReference type="NCBI Taxonomy" id="2508881"/>
    <lineage>
        <taxon>Bacteria</taxon>
        <taxon>Bacillati</taxon>
        <taxon>Bacillota</taxon>
        <taxon>Bacilli</taxon>
        <taxon>Lactobacillales</taxon>
        <taxon>Lactobacillaceae</taxon>
        <taxon>Weissella</taxon>
    </lineage>
</organism>
<evidence type="ECO:0000256" key="5">
    <source>
        <dbReference type="ARBA" id="ARBA00019465"/>
    </source>
</evidence>
<dbReference type="InterPro" id="IPR013332">
    <property type="entry name" value="KPR_N"/>
</dbReference>
<protein>
    <recommendedName>
        <fullName evidence="5 11">2-dehydropantoate 2-reductase</fullName>
        <ecNumber evidence="4 11">1.1.1.169</ecNumber>
    </recommendedName>
    <alternativeName>
        <fullName evidence="9 11">Ketopantoate reductase</fullName>
    </alternativeName>
</protein>
<name>A0A6C2C197_9LACO</name>
<evidence type="ECO:0000256" key="2">
    <source>
        <dbReference type="ARBA" id="ARBA00004994"/>
    </source>
</evidence>
<comment type="caution">
    <text evidence="14">The sequence shown here is derived from an EMBL/GenBank/DDBJ whole genome shotgun (WGS) entry which is preliminary data.</text>
</comment>
<gene>
    <name evidence="14" type="ORF">ESZ50_11370</name>
</gene>
<comment type="similarity">
    <text evidence="3 11">Belongs to the ketopantoate reductase family.</text>
</comment>
<evidence type="ECO:0000256" key="8">
    <source>
        <dbReference type="ARBA" id="ARBA00023002"/>
    </source>
</evidence>
<dbReference type="InterPro" id="IPR050838">
    <property type="entry name" value="Ketopantoate_reductase"/>
</dbReference>
<evidence type="ECO:0000313" key="14">
    <source>
        <dbReference type="EMBL" id="TYC47820.1"/>
    </source>
</evidence>
<dbReference type="InterPro" id="IPR013752">
    <property type="entry name" value="KPA_reductase"/>
</dbReference>
<dbReference type="NCBIfam" id="NF005088">
    <property type="entry name" value="PRK06522.1-2"/>
    <property type="match status" value="1"/>
</dbReference>
<dbReference type="PANTHER" id="PTHR43765">
    <property type="entry name" value="2-DEHYDROPANTOATE 2-REDUCTASE-RELATED"/>
    <property type="match status" value="1"/>
</dbReference>
<dbReference type="GO" id="GO:0015940">
    <property type="term" value="P:pantothenate biosynthetic process"/>
    <property type="evidence" value="ECO:0007669"/>
    <property type="project" value="UniProtKB-UniPathway"/>
</dbReference>
<keyword evidence="6 11" id="KW-0566">Pantothenate biosynthesis</keyword>
<accession>A0A6C2C197</accession>
<proteinExistence type="inferred from homology"/>